<evidence type="ECO:0000256" key="1">
    <source>
        <dbReference type="ARBA" id="ARBA00008560"/>
    </source>
</evidence>
<dbReference type="PANTHER" id="PTHR35534">
    <property type="entry name" value="50S RIBOSOMAL PROTEIN L32"/>
    <property type="match status" value="1"/>
</dbReference>
<dbReference type="InterPro" id="IPR044957">
    <property type="entry name" value="Ribosomal_bL32_bact"/>
</dbReference>
<dbReference type="InterPro" id="IPR002677">
    <property type="entry name" value="Ribosomal_bL32"/>
</dbReference>
<dbReference type="Gene3D" id="1.20.5.640">
    <property type="entry name" value="Single helix bin"/>
    <property type="match status" value="1"/>
</dbReference>
<dbReference type="SUPFAM" id="SSF57829">
    <property type="entry name" value="Zn-binding ribosomal proteins"/>
    <property type="match status" value="1"/>
</dbReference>
<evidence type="ECO:0000256" key="4">
    <source>
        <dbReference type="SAM" id="MobiDB-lite"/>
    </source>
</evidence>
<evidence type="ECO:0000313" key="5">
    <source>
        <dbReference type="EMBL" id="GAG82536.1"/>
    </source>
</evidence>
<name>X1CE94_9ZZZZ</name>
<comment type="caution">
    <text evidence="5">The sequence shown here is derived from an EMBL/GenBank/DDBJ whole genome shotgun (WGS) entry which is preliminary data.</text>
</comment>
<organism evidence="5">
    <name type="scientific">marine sediment metagenome</name>
    <dbReference type="NCBI Taxonomy" id="412755"/>
    <lineage>
        <taxon>unclassified sequences</taxon>
        <taxon>metagenomes</taxon>
        <taxon>ecological metagenomes</taxon>
    </lineage>
</organism>
<protein>
    <recommendedName>
        <fullName evidence="6">50S ribosomal protein L32</fullName>
    </recommendedName>
</protein>
<dbReference type="Pfam" id="PF01783">
    <property type="entry name" value="Ribosomal_L32p"/>
    <property type="match status" value="1"/>
</dbReference>
<evidence type="ECO:0000256" key="2">
    <source>
        <dbReference type="ARBA" id="ARBA00022980"/>
    </source>
</evidence>
<keyword evidence="2" id="KW-0689">Ribosomal protein</keyword>
<keyword evidence="3" id="KW-0687">Ribonucleoprotein</keyword>
<proteinExistence type="inferred from homology"/>
<accession>X1CE94</accession>
<dbReference type="InterPro" id="IPR011332">
    <property type="entry name" value="Ribosomal_zn-bd"/>
</dbReference>
<gene>
    <name evidence="5" type="ORF">S01H4_29726</name>
</gene>
<feature type="region of interest" description="Disordered" evidence="4">
    <location>
        <begin position="1"/>
        <end position="20"/>
    </location>
</feature>
<sequence length="76" mass="9011">MAVPKRKTSKSRRDKRRTHDRLKMVNIVDCPRCHSKKISHRVCENCGYYSEHEIIIFEEKGKKKKGEKPKKQANKS</sequence>
<dbReference type="GO" id="GO:0003735">
    <property type="term" value="F:structural constituent of ribosome"/>
    <property type="evidence" value="ECO:0007669"/>
    <property type="project" value="InterPro"/>
</dbReference>
<reference evidence="5" key="1">
    <citation type="journal article" date="2014" name="Front. Microbiol.">
        <title>High frequency of phylogenetically diverse reductive dehalogenase-homologous genes in deep subseafloor sedimentary metagenomes.</title>
        <authorList>
            <person name="Kawai M."/>
            <person name="Futagami T."/>
            <person name="Toyoda A."/>
            <person name="Takaki Y."/>
            <person name="Nishi S."/>
            <person name="Hori S."/>
            <person name="Arai W."/>
            <person name="Tsubouchi T."/>
            <person name="Morono Y."/>
            <person name="Uchiyama I."/>
            <person name="Ito T."/>
            <person name="Fujiyama A."/>
            <person name="Inagaki F."/>
            <person name="Takami H."/>
        </authorList>
    </citation>
    <scope>NUCLEOTIDE SEQUENCE</scope>
    <source>
        <strain evidence="5">Expedition CK06-06</strain>
    </source>
</reference>
<comment type="similarity">
    <text evidence="1">Belongs to the bacterial ribosomal protein bL32 family.</text>
</comment>
<evidence type="ECO:0008006" key="6">
    <source>
        <dbReference type="Google" id="ProtNLM"/>
    </source>
</evidence>
<dbReference type="PANTHER" id="PTHR35534:SF1">
    <property type="entry name" value="LARGE RIBOSOMAL SUBUNIT PROTEIN BL32"/>
    <property type="match status" value="1"/>
</dbReference>
<dbReference type="HAMAP" id="MF_00340">
    <property type="entry name" value="Ribosomal_bL32"/>
    <property type="match status" value="1"/>
</dbReference>
<dbReference type="EMBL" id="BART01015288">
    <property type="protein sequence ID" value="GAG82536.1"/>
    <property type="molecule type" value="Genomic_DNA"/>
</dbReference>
<dbReference type="GO" id="GO:0006412">
    <property type="term" value="P:translation"/>
    <property type="evidence" value="ECO:0007669"/>
    <property type="project" value="InterPro"/>
</dbReference>
<dbReference type="AlphaFoldDB" id="X1CE94"/>
<dbReference type="GO" id="GO:0015934">
    <property type="term" value="C:large ribosomal subunit"/>
    <property type="evidence" value="ECO:0007669"/>
    <property type="project" value="InterPro"/>
</dbReference>
<evidence type="ECO:0000256" key="3">
    <source>
        <dbReference type="ARBA" id="ARBA00023274"/>
    </source>
</evidence>
<dbReference type="NCBIfam" id="TIGR01031">
    <property type="entry name" value="rpmF_bact"/>
    <property type="match status" value="1"/>
</dbReference>